<dbReference type="GO" id="GO:0001518">
    <property type="term" value="C:voltage-gated sodium channel complex"/>
    <property type="evidence" value="ECO:0007669"/>
    <property type="project" value="TreeGrafter"/>
</dbReference>
<comment type="subcellular location">
    <subcellularLocation>
        <location evidence="1">Membrane</location>
        <topology evidence="1">Multi-pass membrane protein</topology>
    </subcellularLocation>
</comment>
<organism evidence="7 8">
    <name type="scientific">Gulo gulo</name>
    <name type="common">Wolverine</name>
    <name type="synonym">Gluton</name>
    <dbReference type="NCBI Taxonomy" id="48420"/>
    <lineage>
        <taxon>Eukaryota</taxon>
        <taxon>Metazoa</taxon>
        <taxon>Chordata</taxon>
        <taxon>Craniata</taxon>
        <taxon>Vertebrata</taxon>
        <taxon>Euteleostomi</taxon>
        <taxon>Mammalia</taxon>
        <taxon>Eutheria</taxon>
        <taxon>Laurasiatheria</taxon>
        <taxon>Carnivora</taxon>
        <taxon>Caniformia</taxon>
        <taxon>Musteloidea</taxon>
        <taxon>Mustelidae</taxon>
        <taxon>Guloninae</taxon>
        <taxon>Gulo</taxon>
    </lineage>
</organism>
<reference evidence="7 8" key="1">
    <citation type="submission" date="2018-10" db="EMBL/GenBank/DDBJ databases">
        <authorList>
            <person name="Ekblom R."/>
            <person name="Jareborg N."/>
        </authorList>
    </citation>
    <scope>NUCLEOTIDE SEQUENCE [LARGE SCALE GENOMIC DNA]</scope>
    <source>
        <tissue evidence="7">Muscle</tissue>
    </source>
</reference>
<feature type="non-terminal residue" evidence="7">
    <location>
        <position position="1"/>
    </location>
</feature>
<evidence type="ECO:0000256" key="1">
    <source>
        <dbReference type="ARBA" id="ARBA00004141"/>
    </source>
</evidence>
<dbReference type="EMBL" id="CYRY02015129">
    <property type="protein sequence ID" value="VCW85325.1"/>
    <property type="molecule type" value="Genomic_DNA"/>
</dbReference>
<dbReference type="GO" id="GO:0019228">
    <property type="term" value="P:neuronal action potential"/>
    <property type="evidence" value="ECO:0007669"/>
    <property type="project" value="TreeGrafter"/>
</dbReference>
<proteinExistence type="predicted"/>
<feature type="domain" description="Ion transport" evidence="6">
    <location>
        <begin position="87"/>
        <end position="142"/>
    </location>
</feature>
<dbReference type="SUPFAM" id="SSF81324">
    <property type="entry name" value="Voltage-gated potassium channels"/>
    <property type="match status" value="1"/>
</dbReference>
<dbReference type="AlphaFoldDB" id="A0A9X9LT18"/>
<protein>
    <recommendedName>
        <fullName evidence="6">Ion transport domain-containing protein</fullName>
    </recommendedName>
</protein>
<feature type="transmembrane region" description="Helical" evidence="5">
    <location>
        <begin position="118"/>
        <end position="140"/>
    </location>
</feature>
<name>A0A9X9LT18_GULGU</name>
<evidence type="ECO:0000256" key="4">
    <source>
        <dbReference type="ARBA" id="ARBA00023136"/>
    </source>
</evidence>
<accession>A0A9X9LT18</accession>
<dbReference type="GO" id="GO:0005248">
    <property type="term" value="F:voltage-gated sodium channel activity"/>
    <property type="evidence" value="ECO:0007669"/>
    <property type="project" value="TreeGrafter"/>
</dbReference>
<dbReference type="InterPro" id="IPR027359">
    <property type="entry name" value="Volt_channel_dom_sf"/>
</dbReference>
<evidence type="ECO:0000256" key="3">
    <source>
        <dbReference type="ARBA" id="ARBA00022989"/>
    </source>
</evidence>
<dbReference type="InterPro" id="IPR005821">
    <property type="entry name" value="Ion_trans_dom"/>
</dbReference>
<keyword evidence="8" id="KW-1185">Reference proteome</keyword>
<keyword evidence="4 5" id="KW-0472">Membrane</keyword>
<dbReference type="GO" id="GO:0086010">
    <property type="term" value="P:membrane depolarization during action potential"/>
    <property type="evidence" value="ECO:0007669"/>
    <property type="project" value="TreeGrafter"/>
</dbReference>
<dbReference type="Gene3D" id="1.20.120.350">
    <property type="entry name" value="Voltage-gated potassium channels. Chain C"/>
    <property type="match status" value="1"/>
</dbReference>
<feature type="transmembrane region" description="Helical" evidence="5">
    <location>
        <begin position="88"/>
        <end position="106"/>
    </location>
</feature>
<sequence>QPHILEQTKRLSQNLSVDYFDEHGDPFQRQRALSAVSILTITMQEQEKSQEPCLPCGENLASRYLVWNCSPQWLCIKKALRTVMTDPFTELAITICIIINTIFLAMDHYKMDKSFSSMLHIGNLVFAGVFMAEMCLKIIALDP</sequence>
<keyword evidence="2 5" id="KW-0812">Transmembrane</keyword>
<dbReference type="InterPro" id="IPR043203">
    <property type="entry name" value="VGCC_Ca_Na"/>
</dbReference>
<evidence type="ECO:0000259" key="6">
    <source>
        <dbReference type="Pfam" id="PF00520"/>
    </source>
</evidence>
<evidence type="ECO:0000256" key="2">
    <source>
        <dbReference type="ARBA" id="ARBA00022692"/>
    </source>
</evidence>
<dbReference type="PANTHER" id="PTHR10037:SF210">
    <property type="entry name" value="SODIUM CHANNEL PROTEIN TYPE 11 SUBUNIT ALPHA"/>
    <property type="match status" value="1"/>
</dbReference>
<gene>
    <name evidence="7" type="ORF">BN2614_LOCUS1</name>
</gene>
<comment type="caution">
    <text evidence="7">The sequence shown here is derived from an EMBL/GenBank/DDBJ whole genome shotgun (WGS) entry which is preliminary data.</text>
</comment>
<dbReference type="Proteomes" id="UP000269945">
    <property type="component" value="Unassembled WGS sequence"/>
</dbReference>
<evidence type="ECO:0000313" key="7">
    <source>
        <dbReference type="EMBL" id="VCW85325.1"/>
    </source>
</evidence>
<dbReference type="Pfam" id="PF00520">
    <property type="entry name" value="Ion_trans"/>
    <property type="match status" value="1"/>
</dbReference>
<dbReference type="PANTHER" id="PTHR10037">
    <property type="entry name" value="VOLTAGE-GATED CATION CHANNEL CALCIUM AND SODIUM"/>
    <property type="match status" value="1"/>
</dbReference>
<evidence type="ECO:0000313" key="8">
    <source>
        <dbReference type="Proteomes" id="UP000269945"/>
    </source>
</evidence>
<feature type="non-terminal residue" evidence="7">
    <location>
        <position position="143"/>
    </location>
</feature>
<keyword evidence="3 5" id="KW-1133">Transmembrane helix</keyword>
<evidence type="ECO:0000256" key="5">
    <source>
        <dbReference type="SAM" id="Phobius"/>
    </source>
</evidence>